<proteinExistence type="predicted"/>
<accession>A0ABV8F2C9</accession>
<evidence type="ECO:0000313" key="3">
    <source>
        <dbReference type="Proteomes" id="UP001595698"/>
    </source>
</evidence>
<organism evidence="2 3">
    <name type="scientific">Streptosporangium jomthongense</name>
    <dbReference type="NCBI Taxonomy" id="1193683"/>
    <lineage>
        <taxon>Bacteria</taxon>
        <taxon>Bacillati</taxon>
        <taxon>Actinomycetota</taxon>
        <taxon>Actinomycetes</taxon>
        <taxon>Streptosporangiales</taxon>
        <taxon>Streptosporangiaceae</taxon>
        <taxon>Streptosporangium</taxon>
    </lineage>
</organism>
<feature type="chain" id="PRO_5047303253" evidence="1">
    <location>
        <begin position="28"/>
        <end position="168"/>
    </location>
</feature>
<comment type="caution">
    <text evidence="2">The sequence shown here is derived from an EMBL/GenBank/DDBJ whole genome shotgun (WGS) entry which is preliminary data.</text>
</comment>
<dbReference type="RefSeq" id="WP_352013138.1">
    <property type="nucleotide sequence ID" value="NZ_JBHSBC010000018.1"/>
</dbReference>
<keyword evidence="1" id="KW-0732">Signal</keyword>
<feature type="signal peptide" evidence="1">
    <location>
        <begin position="1"/>
        <end position="27"/>
    </location>
</feature>
<protein>
    <submittedName>
        <fullName evidence="2">Uncharacterized protein</fullName>
    </submittedName>
</protein>
<evidence type="ECO:0000313" key="2">
    <source>
        <dbReference type="EMBL" id="MFC3982155.1"/>
    </source>
</evidence>
<evidence type="ECO:0000256" key="1">
    <source>
        <dbReference type="SAM" id="SignalP"/>
    </source>
</evidence>
<reference evidence="3" key="1">
    <citation type="journal article" date="2019" name="Int. J. Syst. Evol. Microbiol.">
        <title>The Global Catalogue of Microorganisms (GCM) 10K type strain sequencing project: providing services to taxonomists for standard genome sequencing and annotation.</title>
        <authorList>
            <consortium name="The Broad Institute Genomics Platform"/>
            <consortium name="The Broad Institute Genome Sequencing Center for Infectious Disease"/>
            <person name="Wu L."/>
            <person name="Ma J."/>
        </authorList>
    </citation>
    <scope>NUCLEOTIDE SEQUENCE [LARGE SCALE GENOMIC DNA]</scope>
    <source>
        <strain evidence="3">TBRC 7912</strain>
    </source>
</reference>
<gene>
    <name evidence="2" type="ORF">ACFOYY_18575</name>
</gene>
<dbReference type="Proteomes" id="UP001595698">
    <property type="component" value="Unassembled WGS sequence"/>
</dbReference>
<name>A0ABV8F2C9_9ACTN</name>
<dbReference type="EMBL" id="JBHSBC010000018">
    <property type="protein sequence ID" value="MFC3982155.1"/>
    <property type="molecule type" value="Genomic_DNA"/>
</dbReference>
<sequence>MLRRIATVLATAALSASALAVTAPAQAATTQAVSAQAGSRAYTETRIAGFNADPNPARRFQRITLSGQLQVGEDCNPHERGPGLATRHNPCDNGRTQWAGSAGWQKIVVLFRASGRSKWEFVDAIETGRDGRFATDVRVYTSGTWRVVFEGARGLAPSEDSDWVRVFR</sequence>
<keyword evidence="3" id="KW-1185">Reference proteome</keyword>